<dbReference type="EMBL" id="SZPU01000002">
    <property type="protein sequence ID" value="TKI72665.1"/>
    <property type="molecule type" value="Genomic_DNA"/>
</dbReference>
<dbReference type="Proteomes" id="UP000308744">
    <property type="component" value="Unassembled WGS sequence"/>
</dbReference>
<keyword evidence="3" id="KW-1185">Reference proteome</keyword>
<comment type="caution">
    <text evidence="2">The sequence shown here is derived from an EMBL/GenBank/DDBJ whole genome shotgun (WGS) entry which is preliminary data.</text>
</comment>
<protein>
    <submittedName>
        <fullName evidence="2">Nucleotidyltransferase domain-containing protein</fullName>
    </submittedName>
</protein>
<organism evidence="2 3">
    <name type="scientific">Lysinibacillus mangiferihumi</name>
    <dbReference type="NCBI Taxonomy" id="1130819"/>
    <lineage>
        <taxon>Bacteria</taxon>
        <taxon>Bacillati</taxon>
        <taxon>Bacillota</taxon>
        <taxon>Bacilli</taxon>
        <taxon>Bacillales</taxon>
        <taxon>Bacillaceae</taxon>
        <taxon>Lysinibacillus</taxon>
    </lineage>
</organism>
<evidence type="ECO:0000313" key="2">
    <source>
        <dbReference type="EMBL" id="TKI72665.1"/>
    </source>
</evidence>
<evidence type="ECO:0000313" key="3">
    <source>
        <dbReference type="Proteomes" id="UP000308744"/>
    </source>
</evidence>
<dbReference type="SUPFAM" id="SSF81301">
    <property type="entry name" value="Nucleotidyltransferase"/>
    <property type="match status" value="1"/>
</dbReference>
<dbReference type="AlphaFoldDB" id="A0A4U2ZEU4"/>
<reference evidence="2 3" key="1">
    <citation type="submission" date="2019-04" db="EMBL/GenBank/DDBJ databases">
        <title>Lysinibacillus genome sequencing.</title>
        <authorList>
            <person name="Dunlap C."/>
        </authorList>
    </citation>
    <scope>NUCLEOTIDE SEQUENCE [LARGE SCALE GENOMIC DNA]</scope>
    <source>
        <strain evidence="2 3">CCTCC AB 2010389</strain>
    </source>
</reference>
<dbReference type="InterPro" id="IPR002934">
    <property type="entry name" value="Polymerase_NTP_transf_dom"/>
</dbReference>
<proteinExistence type="predicted"/>
<dbReference type="CDD" id="cd05403">
    <property type="entry name" value="NT_KNTase_like"/>
    <property type="match status" value="1"/>
</dbReference>
<dbReference type="Pfam" id="PF01909">
    <property type="entry name" value="NTP_transf_2"/>
    <property type="match status" value="1"/>
</dbReference>
<sequence>MDYLKRDHAVEAALQFITKHFPHSDGALLAGSVIRGEATETSDLDIVVFDKNQKTA</sequence>
<name>A0A4U2ZEU4_9BACI</name>
<accession>A0A4U2ZEU4</accession>
<dbReference type="GO" id="GO:0016779">
    <property type="term" value="F:nucleotidyltransferase activity"/>
    <property type="evidence" value="ECO:0007669"/>
    <property type="project" value="InterPro"/>
</dbReference>
<dbReference type="Gene3D" id="3.30.460.10">
    <property type="entry name" value="Beta Polymerase, domain 2"/>
    <property type="match status" value="1"/>
</dbReference>
<keyword evidence="2" id="KW-0808">Transferase</keyword>
<gene>
    <name evidence="2" type="ORF">FC756_00960</name>
</gene>
<feature type="domain" description="Polymerase nucleotidyl transferase" evidence="1">
    <location>
        <begin position="15"/>
        <end position="49"/>
    </location>
</feature>
<evidence type="ECO:0000259" key="1">
    <source>
        <dbReference type="Pfam" id="PF01909"/>
    </source>
</evidence>
<dbReference type="InterPro" id="IPR043519">
    <property type="entry name" value="NT_sf"/>
</dbReference>